<evidence type="ECO:0000259" key="12">
    <source>
        <dbReference type="PROSITE" id="PS50192"/>
    </source>
</evidence>
<keyword evidence="4 11" id="KW-0812">Transmembrane</keyword>
<evidence type="ECO:0000256" key="9">
    <source>
        <dbReference type="ARBA" id="ARBA00023136"/>
    </source>
</evidence>
<dbReference type="FunCoup" id="W4K460">
    <property type="interactions" value="454"/>
</dbReference>
<dbReference type="GO" id="GO:0000139">
    <property type="term" value="C:Golgi membrane"/>
    <property type="evidence" value="ECO:0007669"/>
    <property type="project" value="UniProtKB-SubCell"/>
</dbReference>
<dbReference type="OrthoDB" id="10251371at2759"/>
<evidence type="ECO:0000256" key="1">
    <source>
        <dbReference type="ARBA" id="ARBA00004409"/>
    </source>
</evidence>
<dbReference type="GO" id="GO:0031201">
    <property type="term" value="C:SNARE complex"/>
    <property type="evidence" value="ECO:0007669"/>
    <property type="project" value="TreeGrafter"/>
</dbReference>
<evidence type="ECO:0000256" key="8">
    <source>
        <dbReference type="ARBA" id="ARBA00023054"/>
    </source>
</evidence>
<keyword evidence="7" id="KW-0333">Golgi apparatus</keyword>
<evidence type="ECO:0000313" key="13">
    <source>
        <dbReference type="EMBL" id="ETW80628.1"/>
    </source>
</evidence>
<dbReference type="GO" id="GO:0048278">
    <property type="term" value="P:vesicle docking"/>
    <property type="evidence" value="ECO:0007669"/>
    <property type="project" value="TreeGrafter"/>
</dbReference>
<keyword evidence="14" id="KW-1185">Reference proteome</keyword>
<dbReference type="CDD" id="cd15845">
    <property type="entry name" value="SNARE_syntaxin16"/>
    <property type="match status" value="1"/>
</dbReference>
<protein>
    <recommendedName>
        <fullName evidence="12">t-SNARE coiled-coil homology domain-containing protein</fullName>
    </recommendedName>
</protein>
<evidence type="ECO:0000256" key="4">
    <source>
        <dbReference type="ARBA" id="ARBA00022692"/>
    </source>
</evidence>
<evidence type="ECO:0000256" key="11">
    <source>
        <dbReference type="SAM" id="Phobius"/>
    </source>
</evidence>
<dbReference type="PROSITE" id="PS50192">
    <property type="entry name" value="T_SNARE"/>
    <property type="match status" value="1"/>
</dbReference>
<dbReference type="InterPro" id="IPR045242">
    <property type="entry name" value="Syntaxin"/>
</dbReference>
<gene>
    <name evidence="13" type="ORF">HETIRDRAFT_320868</name>
</gene>
<evidence type="ECO:0000256" key="2">
    <source>
        <dbReference type="ARBA" id="ARBA00009063"/>
    </source>
</evidence>
<feature type="transmembrane region" description="Helical" evidence="11">
    <location>
        <begin position="312"/>
        <end position="329"/>
    </location>
</feature>
<dbReference type="GO" id="GO:0000149">
    <property type="term" value="F:SNARE binding"/>
    <property type="evidence" value="ECO:0007669"/>
    <property type="project" value="TreeGrafter"/>
</dbReference>
<dbReference type="PANTHER" id="PTHR19957">
    <property type="entry name" value="SYNTAXIN"/>
    <property type="match status" value="1"/>
</dbReference>
<dbReference type="GeneID" id="20670699"/>
<dbReference type="SUPFAM" id="SSF47661">
    <property type="entry name" value="t-snare proteins"/>
    <property type="match status" value="1"/>
</dbReference>
<dbReference type="eggNOG" id="KOG0809">
    <property type="taxonomic scope" value="Eukaryota"/>
</dbReference>
<dbReference type="PANTHER" id="PTHR19957:SF83">
    <property type="entry name" value="SYNTAXIN-16"/>
    <property type="match status" value="1"/>
</dbReference>
<comment type="similarity">
    <text evidence="2">Belongs to the syntaxin family.</text>
</comment>
<sequence>MSSAPSTSSAASAPTTRSRTLLFISYRDSSARSSRFARTAHYDDAHDEREGLIDAGPGHISLDVQLPPKWYVVDLAEQVEDILAGTQAKISALDRLHAKHVLPGFTDRTTEEREIEAATSEITKDFRHCQSLIQRILSDAAHAFPPASLDAQRHQALAAKNVQRGLAAKVQDLSAAFRKKQRVYMEKLQGHAIKNQDLLIASGVTSLKGSEGLSAVDDDVEAASRTGQYTSQQLLEPDLDLRARDRELTEIAKSIGTLAELFKDLSALVIDQGTLLDSVEYNIEQTATHVSEAAKELEVATRYQKNTGKRKCIFLLLLIIFGLVVVLIFKPRSHGAVAAPIASLAPTPAPSDLPSPSSSSSFEQQPPLAPRARPGPHPNSILDANLNPPIAPARHRLPEARHGLRARRRAPR</sequence>
<dbReference type="KEGG" id="hir:HETIRDRAFT_320868"/>
<evidence type="ECO:0000256" key="7">
    <source>
        <dbReference type="ARBA" id="ARBA00023034"/>
    </source>
</evidence>
<comment type="subcellular location">
    <subcellularLocation>
        <location evidence="1">Golgi apparatus membrane</location>
        <topology evidence="1">Single-pass type IV membrane protein</topology>
    </subcellularLocation>
</comment>
<keyword evidence="8" id="KW-0175">Coiled coil</keyword>
<reference evidence="13 14" key="1">
    <citation type="journal article" date="2012" name="New Phytol.">
        <title>Insight into trade-off between wood decay and parasitism from the genome of a fungal forest pathogen.</title>
        <authorList>
            <person name="Olson A."/>
            <person name="Aerts A."/>
            <person name="Asiegbu F."/>
            <person name="Belbahri L."/>
            <person name="Bouzid O."/>
            <person name="Broberg A."/>
            <person name="Canback B."/>
            <person name="Coutinho P.M."/>
            <person name="Cullen D."/>
            <person name="Dalman K."/>
            <person name="Deflorio G."/>
            <person name="van Diepen L.T."/>
            <person name="Dunand C."/>
            <person name="Duplessis S."/>
            <person name="Durling M."/>
            <person name="Gonthier P."/>
            <person name="Grimwood J."/>
            <person name="Fossdal C.G."/>
            <person name="Hansson D."/>
            <person name="Henrissat B."/>
            <person name="Hietala A."/>
            <person name="Himmelstrand K."/>
            <person name="Hoffmeister D."/>
            <person name="Hogberg N."/>
            <person name="James T.Y."/>
            <person name="Karlsson M."/>
            <person name="Kohler A."/>
            <person name="Kues U."/>
            <person name="Lee Y.H."/>
            <person name="Lin Y.C."/>
            <person name="Lind M."/>
            <person name="Lindquist E."/>
            <person name="Lombard V."/>
            <person name="Lucas S."/>
            <person name="Lunden K."/>
            <person name="Morin E."/>
            <person name="Murat C."/>
            <person name="Park J."/>
            <person name="Raffaello T."/>
            <person name="Rouze P."/>
            <person name="Salamov A."/>
            <person name="Schmutz J."/>
            <person name="Solheim H."/>
            <person name="Stahlberg J."/>
            <person name="Velez H."/>
            <person name="de Vries R.P."/>
            <person name="Wiebenga A."/>
            <person name="Woodward S."/>
            <person name="Yakovlev I."/>
            <person name="Garbelotto M."/>
            <person name="Martin F."/>
            <person name="Grigoriev I.V."/>
            <person name="Stenlid J."/>
        </authorList>
    </citation>
    <scope>NUCLEOTIDE SEQUENCE [LARGE SCALE GENOMIC DNA]</scope>
    <source>
        <strain evidence="13 14">TC 32-1</strain>
    </source>
</reference>
<feature type="region of interest" description="Disordered" evidence="10">
    <location>
        <begin position="347"/>
        <end position="412"/>
    </location>
</feature>
<dbReference type="SMART" id="SM00397">
    <property type="entry name" value="t_SNARE"/>
    <property type="match status" value="1"/>
</dbReference>
<dbReference type="Gene3D" id="1.20.58.70">
    <property type="match status" value="1"/>
</dbReference>
<dbReference type="InterPro" id="IPR010989">
    <property type="entry name" value="SNARE"/>
</dbReference>
<keyword evidence="5" id="KW-0653">Protein transport</keyword>
<dbReference type="InterPro" id="IPR000727">
    <property type="entry name" value="T_SNARE_dom"/>
</dbReference>
<dbReference type="Pfam" id="PF05739">
    <property type="entry name" value="SNARE"/>
    <property type="match status" value="1"/>
</dbReference>
<dbReference type="PROSITE" id="PS00914">
    <property type="entry name" value="SYNTAXIN"/>
    <property type="match status" value="1"/>
</dbReference>
<name>W4K460_HETIT</name>
<evidence type="ECO:0000256" key="5">
    <source>
        <dbReference type="ARBA" id="ARBA00022927"/>
    </source>
</evidence>
<keyword evidence="9 11" id="KW-0472">Membrane</keyword>
<keyword evidence="6 11" id="KW-1133">Transmembrane helix</keyword>
<dbReference type="GO" id="GO:0006886">
    <property type="term" value="P:intracellular protein transport"/>
    <property type="evidence" value="ECO:0007669"/>
    <property type="project" value="InterPro"/>
</dbReference>
<dbReference type="Proteomes" id="UP000030671">
    <property type="component" value="Unassembled WGS sequence"/>
</dbReference>
<dbReference type="GO" id="GO:0006906">
    <property type="term" value="P:vesicle fusion"/>
    <property type="evidence" value="ECO:0007669"/>
    <property type="project" value="TreeGrafter"/>
</dbReference>
<evidence type="ECO:0000256" key="6">
    <source>
        <dbReference type="ARBA" id="ARBA00022989"/>
    </source>
</evidence>
<evidence type="ECO:0000256" key="3">
    <source>
        <dbReference type="ARBA" id="ARBA00022448"/>
    </source>
</evidence>
<accession>W4K460</accession>
<dbReference type="EMBL" id="KI925459">
    <property type="protein sequence ID" value="ETW80628.1"/>
    <property type="molecule type" value="Genomic_DNA"/>
</dbReference>
<dbReference type="HOGENOM" id="CLU_038177_0_0_1"/>
<dbReference type="STRING" id="747525.W4K460"/>
<dbReference type="RefSeq" id="XP_009547354.1">
    <property type="nucleotide sequence ID" value="XM_009549059.1"/>
</dbReference>
<proteinExistence type="inferred from homology"/>
<evidence type="ECO:0000256" key="10">
    <source>
        <dbReference type="SAM" id="MobiDB-lite"/>
    </source>
</evidence>
<dbReference type="GO" id="GO:0005484">
    <property type="term" value="F:SNAP receptor activity"/>
    <property type="evidence" value="ECO:0007669"/>
    <property type="project" value="InterPro"/>
</dbReference>
<dbReference type="AlphaFoldDB" id="W4K460"/>
<dbReference type="InterPro" id="IPR006012">
    <property type="entry name" value="Syntaxin/epimorphin_CS"/>
</dbReference>
<feature type="compositionally biased region" description="Basic residues" evidence="10">
    <location>
        <begin position="403"/>
        <end position="412"/>
    </location>
</feature>
<evidence type="ECO:0000313" key="14">
    <source>
        <dbReference type="Proteomes" id="UP000030671"/>
    </source>
</evidence>
<feature type="compositionally biased region" description="Pro residues" evidence="10">
    <location>
        <begin position="367"/>
        <end position="377"/>
    </location>
</feature>
<dbReference type="InParanoid" id="W4K460"/>
<keyword evidence="3" id="KW-0813">Transport</keyword>
<organism evidence="13 14">
    <name type="scientific">Heterobasidion irregulare (strain TC 32-1)</name>
    <dbReference type="NCBI Taxonomy" id="747525"/>
    <lineage>
        <taxon>Eukaryota</taxon>
        <taxon>Fungi</taxon>
        <taxon>Dikarya</taxon>
        <taxon>Basidiomycota</taxon>
        <taxon>Agaricomycotina</taxon>
        <taxon>Agaricomycetes</taxon>
        <taxon>Russulales</taxon>
        <taxon>Bondarzewiaceae</taxon>
        <taxon>Heterobasidion</taxon>
        <taxon>Heterobasidion annosum species complex</taxon>
    </lineage>
</organism>
<feature type="domain" description="T-SNARE coiled-coil homology" evidence="12">
    <location>
        <begin position="238"/>
        <end position="300"/>
    </location>
</feature>